<evidence type="ECO:0000313" key="13">
    <source>
        <dbReference type="EMBL" id="RWS21978.1"/>
    </source>
</evidence>
<evidence type="ECO:0000256" key="4">
    <source>
        <dbReference type="ARBA" id="ARBA00022801"/>
    </source>
</evidence>
<name>A0A443S364_9ACAR</name>
<evidence type="ECO:0000256" key="8">
    <source>
        <dbReference type="ARBA" id="ARBA00037949"/>
    </source>
</evidence>
<dbReference type="PANTHER" id="PTHR13620">
    <property type="entry name" value="3-5 EXONUCLEASE"/>
    <property type="match status" value="1"/>
</dbReference>
<evidence type="ECO:0000256" key="7">
    <source>
        <dbReference type="ARBA" id="ARBA00023242"/>
    </source>
</evidence>
<organism evidence="13 14">
    <name type="scientific">Leptotrombidium deliense</name>
    <dbReference type="NCBI Taxonomy" id="299467"/>
    <lineage>
        <taxon>Eukaryota</taxon>
        <taxon>Metazoa</taxon>
        <taxon>Ecdysozoa</taxon>
        <taxon>Arthropoda</taxon>
        <taxon>Chelicerata</taxon>
        <taxon>Arachnida</taxon>
        <taxon>Acari</taxon>
        <taxon>Acariformes</taxon>
        <taxon>Trombidiformes</taxon>
        <taxon>Prostigmata</taxon>
        <taxon>Anystina</taxon>
        <taxon>Parasitengona</taxon>
        <taxon>Trombiculoidea</taxon>
        <taxon>Trombiculidae</taxon>
        <taxon>Leptotrombidium</taxon>
    </lineage>
</organism>
<keyword evidence="14" id="KW-1185">Reference proteome</keyword>
<evidence type="ECO:0000256" key="6">
    <source>
        <dbReference type="ARBA" id="ARBA00022842"/>
    </source>
</evidence>
<comment type="caution">
    <text evidence="13">The sequence shown here is derived from an EMBL/GenBank/DDBJ whole genome shotgun (WGS) entry which is preliminary data.</text>
</comment>
<evidence type="ECO:0000259" key="12">
    <source>
        <dbReference type="Pfam" id="PF01612"/>
    </source>
</evidence>
<dbReference type="Pfam" id="PF01612">
    <property type="entry name" value="DNA_pol_A_exo1"/>
    <property type="match status" value="1"/>
</dbReference>
<dbReference type="SUPFAM" id="SSF53098">
    <property type="entry name" value="Ribonuclease H-like"/>
    <property type="match status" value="1"/>
</dbReference>
<dbReference type="Gene3D" id="3.30.420.10">
    <property type="entry name" value="Ribonuclease H-like superfamily/Ribonuclease H"/>
    <property type="match status" value="1"/>
</dbReference>
<keyword evidence="4" id="KW-0378">Hydrolase</keyword>
<dbReference type="STRING" id="299467.A0A443S364"/>
<evidence type="ECO:0000256" key="1">
    <source>
        <dbReference type="ARBA" id="ARBA00004123"/>
    </source>
</evidence>
<feature type="domain" description="3'-5' exonuclease" evidence="12">
    <location>
        <begin position="19"/>
        <end position="94"/>
    </location>
</feature>
<dbReference type="GO" id="GO:0046872">
    <property type="term" value="F:metal ion binding"/>
    <property type="evidence" value="ECO:0007669"/>
    <property type="project" value="UniProtKB-KW"/>
</dbReference>
<dbReference type="PANTHER" id="PTHR13620:SF109">
    <property type="entry name" value="3'-5' EXONUCLEASE"/>
    <property type="match status" value="1"/>
</dbReference>
<keyword evidence="13" id="KW-0347">Helicase</keyword>
<keyword evidence="6" id="KW-0460">Magnesium</keyword>
<reference evidence="13 14" key="1">
    <citation type="journal article" date="2018" name="Gigascience">
        <title>Genomes of trombidid mites reveal novel predicted allergens and laterally-transferred genes associated with secondary metabolism.</title>
        <authorList>
            <person name="Dong X."/>
            <person name="Chaisiri K."/>
            <person name="Xia D."/>
            <person name="Armstrong S.D."/>
            <person name="Fang Y."/>
            <person name="Donnelly M.J."/>
            <person name="Kadowaki T."/>
            <person name="McGarry J.W."/>
            <person name="Darby A.C."/>
            <person name="Makepeace B.L."/>
        </authorList>
    </citation>
    <scope>NUCLEOTIDE SEQUENCE [LARGE SCALE GENOMIC DNA]</scope>
    <source>
        <strain evidence="13">UoL-UT</strain>
    </source>
</reference>
<proteinExistence type="inferred from homology"/>
<dbReference type="InterPro" id="IPR051132">
    <property type="entry name" value="3-5_Exonuclease_domain"/>
</dbReference>
<dbReference type="GO" id="GO:0006139">
    <property type="term" value="P:nucleobase-containing compound metabolic process"/>
    <property type="evidence" value="ECO:0007669"/>
    <property type="project" value="InterPro"/>
</dbReference>
<keyword evidence="13" id="KW-0547">Nucleotide-binding</keyword>
<dbReference type="EMBL" id="NCKV01010160">
    <property type="protein sequence ID" value="RWS21978.1"/>
    <property type="molecule type" value="Genomic_DNA"/>
</dbReference>
<evidence type="ECO:0000256" key="10">
    <source>
        <dbReference type="ARBA" id="ARBA00042761"/>
    </source>
</evidence>
<dbReference type="GO" id="GO:0005634">
    <property type="term" value="C:nucleus"/>
    <property type="evidence" value="ECO:0007669"/>
    <property type="project" value="UniProtKB-SubCell"/>
</dbReference>
<comment type="similarity">
    <text evidence="8">Belongs to the WRNexo family.</text>
</comment>
<dbReference type="InterPro" id="IPR012337">
    <property type="entry name" value="RNaseH-like_sf"/>
</dbReference>
<keyword evidence="5" id="KW-0269">Exonuclease</keyword>
<keyword evidence="13" id="KW-0067">ATP-binding</keyword>
<evidence type="ECO:0000256" key="3">
    <source>
        <dbReference type="ARBA" id="ARBA00022723"/>
    </source>
</evidence>
<dbReference type="InterPro" id="IPR002562">
    <property type="entry name" value="3'-5'_exonuclease_dom"/>
</dbReference>
<keyword evidence="3" id="KW-0479">Metal-binding</keyword>
<keyword evidence="7" id="KW-0539">Nucleus</keyword>
<dbReference type="Proteomes" id="UP000288716">
    <property type="component" value="Unassembled WGS sequence"/>
</dbReference>
<comment type="function">
    <text evidence="11">Has exonuclease activity on both single-stranded and duplex templates bearing overhangs, but not blunt ended duplex DNA, and cleaves in a 3'-5' direction. Essential for the formation of DNA replication focal centers. Has an important role in maintaining genome stability.</text>
</comment>
<gene>
    <name evidence="13" type="ORF">B4U80_14079</name>
</gene>
<dbReference type="VEuPathDB" id="VectorBase:LDEU010061"/>
<dbReference type="GO" id="GO:0003676">
    <property type="term" value="F:nucleic acid binding"/>
    <property type="evidence" value="ECO:0007669"/>
    <property type="project" value="InterPro"/>
</dbReference>
<dbReference type="GO" id="GO:0008408">
    <property type="term" value="F:3'-5' exonuclease activity"/>
    <property type="evidence" value="ECO:0007669"/>
    <property type="project" value="InterPro"/>
</dbReference>
<comment type="subcellular location">
    <subcellularLocation>
        <location evidence="1">Nucleus</location>
    </subcellularLocation>
</comment>
<sequence length="109" mass="12570">MYKLHRDYEVHSDSIVSGEKRSTIELSEFANDVFGKREQWSLQGLAEFLLGCSLRKDTSVRISKWSSDVLSMQQIDYAACDAFASLLLFHKINNHKKRMLQPSVFLQAE</sequence>
<dbReference type="GO" id="GO:0004386">
    <property type="term" value="F:helicase activity"/>
    <property type="evidence" value="ECO:0007669"/>
    <property type="project" value="UniProtKB-KW"/>
</dbReference>
<evidence type="ECO:0000256" key="9">
    <source>
        <dbReference type="ARBA" id="ARBA00040531"/>
    </source>
</evidence>
<dbReference type="AlphaFoldDB" id="A0A443S364"/>
<evidence type="ECO:0000256" key="5">
    <source>
        <dbReference type="ARBA" id="ARBA00022839"/>
    </source>
</evidence>
<dbReference type="OrthoDB" id="6512850at2759"/>
<evidence type="ECO:0000256" key="11">
    <source>
        <dbReference type="ARBA" id="ARBA00045901"/>
    </source>
</evidence>
<dbReference type="InterPro" id="IPR036397">
    <property type="entry name" value="RNaseH_sf"/>
</dbReference>
<accession>A0A443S364</accession>
<protein>
    <recommendedName>
        <fullName evidence="9">3'-5' exonuclease</fullName>
    </recommendedName>
    <alternativeName>
        <fullName evidence="10">Werner Syndrome-like exonuclease</fullName>
    </alternativeName>
</protein>
<evidence type="ECO:0000256" key="2">
    <source>
        <dbReference type="ARBA" id="ARBA00022722"/>
    </source>
</evidence>
<evidence type="ECO:0000313" key="14">
    <source>
        <dbReference type="Proteomes" id="UP000288716"/>
    </source>
</evidence>
<keyword evidence="2" id="KW-0540">Nuclease</keyword>